<dbReference type="OMA" id="RHCVESR"/>
<sequence>MKFRVIGGPLTSSVNVEAKHSDTFKSIFEKLESAAGKSTSLDEYDLFTSTESETAGHYTPAAGPLRSSDTPESLQLDDKQEGAHVLLLVLRGESHQGRNMTLSLSHSNSACFGEGDLGSWDTASSLSMSSMPTPRATEGYQRRILAMFLKYDPGNVAKTDVALKRYAGSEEDVIQLLVKKYGPEPAANEVDTSPAAVTRALAAAEDRGTHSGTAPTEVSVRTQQSPVASYRDRLFAIYSTYKPEKLSKVDGTLRRFAGREEAVIQQLVKKYGPEPPVHAVPADHTSTPITVSEAPATRSSGWTPMANSTAPTATNSPRNSQGDYGSNSAFLLASPSAPVDAAPITVRLPLTYRDRLTAMYATYDPSKICLVDGTLKRYSGREEAVLKQLVKVYGPEPSPEKVAAAKEAAMSLARTRRASGDVAAAAGADTGSSTLPRVEEPCSATPETTPPRIAAEMLSAVSRTVEDDGATATAARTGPIGAEESPAVGTATAATPVPVVVEVTASTPVESVPGSPSLLPFTEALINSESAEKLSTSGLGVEDVRQAANEKSEAGEVNGRYRERLVALYHTYNPSKLHTVEGTLKKFSGKEEGAIQQLVRRYGPEPPALTTEEAYELLQSASGSSPMSSPRTLNANARAIPALVPESTSSSHRSSSKPASPADKAVGEYEGYRARICAILAAHDPDKLGIVDAIMARYKGKEEVIAKLEQRYGISSGGAADVRVGSASPEMRAVVSPVPSVDEVAVSATASSRARTVVSDNDATRTTAPPSRRSSYSDSDHEDSAPALLEGEKEEAQPVKELTAATTRATKSSPPAPAPLQRSLQLQPLQQPHRPAPRTERLIAVTQVAASHFAMLAQKAVLQRYWSSWCQHHVNVKVKALLRDELWVVAPPPSSLPTNGQADTADSGYRLNDAVQPPYMVADLSTVVAQEEQRAPSKSAVFSSEMEIAARNLLSSLRHCVESRIVEVRSDEEKELANRFLAHWRTAGHLCPVRDSSEFALALHQAAHLIAQLDDLMTVIRTQAGQLQQLKNLHKDVVQRMETAQSDARCLERLQTQLATANARRRELEEELKRVSSRTAIPARSPSGAGRRPGDSGRASPPARPAYRTMEERKDAQIAKLQQELAKTRNALFASKVAEEEMRLQVQQSISREARREREARRREGPPGHHSRPLCFSPLTRSHSGPAGQHRRSTPGSPSRQRGYPAATTPRGAFSQAIALSTPRRPSESVVRVEHNGLAMSSIRKPHLDVQDRSNISVNSNSPWPTSRFVMTAEIERGPCPNCLTPLTSCSGETNGPASAKAAFCFSCRRSFTFRELSEHGARDTLDHL</sequence>
<evidence type="ECO:0000313" key="2">
    <source>
        <dbReference type="EMBL" id="KPI84072.1"/>
    </source>
</evidence>
<dbReference type="Proteomes" id="UP000038009">
    <property type="component" value="Unassembled WGS sequence"/>
</dbReference>
<feature type="region of interest" description="Disordered" evidence="1">
    <location>
        <begin position="747"/>
        <end position="836"/>
    </location>
</feature>
<feature type="compositionally biased region" description="Basic and acidic residues" evidence="1">
    <location>
        <begin position="1152"/>
        <end position="1167"/>
    </location>
</feature>
<feature type="region of interest" description="Disordered" evidence="1">
    <location>
        <begin position="644"/>
        <end position="665"/>
    </location>
</feature>
<proteinExistence type="predicted"/>
<evidence type="ECO:0000256" key="1">
    <source>
        <dbReference type="SAM" id="MobiDB-lite"/>
    </source>
</evidence>
<gene>
    <name evidence="2" type="ORF">ABL78_6875</name>
</gene>
<name>A0A0N1I2R4_LEPSE</name>
<feature type="compositionally biased region" description="Low complexity" evidence="1">
    <location>
        <begin position="423"/>
        <end position="434"/>
    </location>
</feature>
<feature type="region of interest" description="Disordered" evidence="1">
    <location>
        <begin position="205"/>
        <end position="225"/>
    </location>
</feature>
<protein>
    <submittedName>
        <fullName evidence="2">Uncharacterized protein</fullName>
    </submittedName>
</protein>
<dbReference type="OrthoDB" id="277199at2759"/>
<feature type="region of interest" description="Disordered" evidence="1">
    <location>
        <begin position="1142"/>
        <end position="1211"/>
    </location>
</feature>
<reference evidence="2 3" key="1">
    <citation type="journal article" date="2015" name="PLoS Pathog.">
        <title>Leptomonas seymouri: Adaptations to the Dixenous Life Cycle Analyzed by Genome Sequencing, Transcriptome Profiling and Co-infection with Leishmania donovani.</title>
        <authorList>
            <person name="Kraeva N."/>
            <person name="Butenko A."/>
            <person name="Hlavacova J."/>
            <person name="Kostygov A."/>
            <person name="Myskova J."/>
            <person name="Grybchuk D."/>
            <person name="Lestinova T."/>
            <person name="Votypka J."/>
            <person name="Volf P."/>
            <person name="Opperdoes F."/>
            <person name="Flegontov P."/>
            <person name="Lukes J."/>
            <person name="Yurchenko V."/>
        </authorList>
    </citation>
    <scope>NUCLEOTIDE SEQUENCE [LARGE SCALE GENOMIC DNA]</scope>
    <source>
        <strain evidence="2 3">ATCC 30220</strain>
    </source>
</reference>
<feature type="compositionally biased region" description="Low complexity" evidence="1">
    <location>
        <begin position="747"/>
        <end position="759"/>
    </location>
</feature>
<feature type="compositionally biased region" description="Low complexity" evidence="1">
    <location>
        <begin position="647"/>
        <end position="664"/>
    </location>
</feature>
<feature type="region of interest" description="Disordered" evidence="1">
    <location>
        <begin position="52"/>
        <end position="73"/>
    </location>
</feature>
<feature type="compositionally biased region" description="Polar residues" evidence="1">
    <location>
        <begin position="210"/>
        <end position="225"/>
    </location>
</feature>
<feature type="compositionally biased region" description="Low complexity" evidence="1">
    <location>
        <begin position="819"/>
        <end position="833"/>
    </location>
</feature>
<dbReference type="VEuPathDB" id="TriTrypDB:Lsey_0292_0060"/>
<feature type="region of interest" description="Disordered" evidence="1">
    <location>
        <begin position="293"/>
        <end position="322"/>
    </location>
</feature>
<evidence type="ECO:0000313" key="3">
    <source>
        <dbReference type="Proteomes" id="UP000038009"/>
    </source>
</evidence>
<dbReference type="EMBL" id="LJSK01000292">
    <property type="protein sequence ID" value="KPI84072.1"/>
    <property type="molecule type" value="Genomic_DNA"/>
</dbReference>
<comment type="caution">
    <text evidence="2">The sequence shown here is derived from an EMBL/GenBank/DDBJ whole genome shotgun (WGS) entry which is preliminary data.</text>
</comment>
<accession>A0A0N1I2R4</accession>
<feature type="compositionally biased region" description="Polar residues" evidence="1">
    <location>
        <begin position="297"/>
        <end position="322"/>
    </location>
</feature>
<feature type="region of interest" description="Disordered" evidence="1">
    <location>
        <begin position="470"/>
        <end position="489"/>
    </location>
</feature>
<feature type="region of interest" description="Disordered" evidence="1">
    <location>
        <begin position="1069"/>
        <end position="1116"/>
    </location>
</feature>
<dbReference type="PANTHER" id="PTHR39666:SF1">
    <property type="entry name" value="NUCLEAR PORE COMPLEX NUP2_50_61 DOMAIN-CONTAINING PROTEIN"/>
    <property type="match status" value="1"/>
</dbReference>
<organism evidence="2 3">
    <name type="scientific">Leptomonas seymouri</name>
    <dbReference type="NCBI Taxonomy" id="5684"/>
    <lineage>
        <taxon>Eukaryota</taxon>
        <taxon>Discoba</taxon>
        <taxon>Euglenozoa</taxon>
        <taxon>Kinetoplastea</taxon>
        <taxon>Metakinetoplastina</taxon>
        <taxon>Trypanosomatida</taxon>
        <taxon>Trypanosomatidae</taxon>
        <taxon>Leishmaniinae</taxon>
        <taxon>Leptomonas</taxon>
    </lineage>
</organism>
<keyword evidence="3" id="KW-1185">Reference proteome</keyword>
<feature type="region of interest" description="Disordered" evidence="1">
    <location>
        <begin position="423"/>
        <end position="449"/>
    </location>
</feature>
<dbReference type="PANTHER" id="PTHR39666">
    <property type="entry name" value="RANBP2-TYPE DOMAIN-CONTAINING PROTEIN"/>
    <property type="match status" value="1"/>
</dbReference>
<feature type="compositionally biased region" description="Basic and acidic residues" evidence="1">
    <location>
        <begin position="778"/>
        <end position="798"/>
    </location>
</feature>